<accession>A0A0B2UGD5</accession>
<dbReference type="AlphaFoldDB" id="A0A0B2UGD5"/>
<dbReference type="SMART" id="SM00320">
    <property type="entry name" value="WD40"/>
    <property type="match status" value="7"/>
</dbReference>
<feature type="repeat" description="WD" evidence="5">
    <location>
        <begin position="283"/>
        <end position="324"/>
    </location>
</feature>
<dbReference type="InterPro" id="IPR036322">
    <property type="entry name" value="WD40_repeat_dom_sf"/>
</dbReference>
<protein>
    <submittedName>
        <fullName evidence="7">WD40 domain-containing protein</fullName>
    </submittedName>
</protein>
<dbReference type="Gene3D" id="2.130.10.10">
    <property type="entry name" value="YVTN repeat-like/Quinoprotein amine dehydrogenase"/>
    <property type="match status" value="3"/>
</dbReference>
<dbReference type="PROSITE" id="PS50294">
    <property type="entry name" value="WD_REPEATS_REGION"/>
    <property type="match status" value="2"/>
</dbReference>
<dbReference type="STRING" id="1354746.A0A0B2UGD5"/>
<dbReference type="GO" id="GO:0005730">
    <property type="term" value="C:nucleolus"/>
    <property type="evidence" value="ECO:0007669"/>
    <property type="project" value="UniProtKB-SubCell"/>
</dbReference>
<dbReference type="SUPFAM" id="SSF50978">
    <property type="entry name" value="WD40 repeat-like"/>
    <property type="match status" value="1"/>
</dbReference>
<dbReference type="InterPro" id="IPR019775">
    <property type="entry name" value="WD40_repeat_CS"/>
</dbReference>
<evidence type="ECO:0000256" key="5">
    <source>
        <dbReference type="PROSITE-ProRule" id="PRU00221"/>
    </source>
</evidence>
<keyword evidence="2 5" id="KW-0853">WD repeat</keyword>
<evidence type="ECO:0000313" key="8">
    <source>
        <dbReference type="Proteomes" id="UP000031056"/>
    </source>
</evidence>
<dbReference type="FunCoup" id="A0A0B2UGD5">
    <property type="interactions" value="87"/>
</dbReference>
<keyword evidence="4" id="KW-0539">Nucleus</keyword>
<evidence type="ECO:0000256" key="1">
    <source>
        <dbReference type="ARBA" id="ARBA00004604"/>
    </source>
</evidence>
<dbReference type="InterPro" id="IPR015943">
    <property type="entry name" value="WD40/YVTN_repeat-like_dom_sf"/>
</dbReference>
<dbReference type="PROSITE" id="PS00678">
    <property type="entry name" value="WD_REPEATS_1"/>
    <property type="match status" value="1"/>
</dbReference>
<dbReference type="Pfam" id="PF00400">
    <property type="entry name" value="WD40"/>
    <property type="match status" value="6"/>
</dbReference>
<comment type="caution">
    <text evidence="7">The sequence shown here is derived from an EMBL/GenBank/DDBJ whole genome shotgun (WGS) entry which is preliminary data.</text>
</comment>
<evidence type="ECO:0000259" key="6">
    <source>
        <dbReference type="Pfam" id="PF25048"/>
    </source>
</evidence>
<evidence type="ECO:0000256" key="4">
    <source>
        <dbReference type="ARBA" id="ARBA00023242"/>
    </source>
</evidence>
<dbReference type="InterPro" id="IPR020472">
    <property type="entry name" value="WD40_PAC1"/>
</dbReference>
<dbReference type="CDD" id="cd00200">
    <property type="entry name" value="WD40"/>
    <property type="match status" value="1"/>
</dbReference>
<proteinExistence type="predicted"/>
<dbReference type="PROSITE" id="PS50082">
    <property type="entry name" value="WD_REPEATS_2"/>
    <property type="match status" value="3"/>
</dbReference>
<dbReference type="PRINTS" id="PR00320">
    <property type="entry name" value="GPROTEINBRPT"/>
</dbReference>
<sequence>MPDAVLVEFEDEEGRSVSDRLHVPVSILRTQLQALANTQLSLYVNGQPLLESLDETLKVVGILSAEEIVKIRMCEDEPAAQAAFHCSSSFSGHEGPVLCVKYADVIATGGGDSTVRFWDPQTKTQSKIVKQHDHWVQCLDVSADGKYVASGALDGGICLYTADGEYVRSFPKHKKGVVVVKFYNGNLVTGSRDNAVIVWDLSGKVLASYAHSMAVTCICTGNDYLASGGKDARIKVYKNMKFFDELRGHAHGINAIDCNGIYMVSGCDGGEVIVWKDFVLCRRMKHKAEVISVSISSNRLYIASGSFDKTVKIWSLDTGQMMHSYSHVDFVYKVKMMNDLVASCSKDKMVKMFRMSKKKVVSEFVCDSEVYCFDVKDGELVCGTKSNRVYFFR</sequence>
<dbReference type="PANTHER" id="PTHR19848:SF0">
    <property type="entry name" value="NOTCHLESS PROTEIN HOMOLOG 1"/>
    <property type="match status" value="1"/>
</dbReference>
<feature type="domain" description="TEP-1 C-terminal beta-propeller" evidence="6">
    <location>
        <begin position="327"/>
        <end position="392"/>
    </location>
</feature>
<dbReference type="Proteomes" id="UP000031056">
    <property type="component" value="Unassembled WGS sequence"/>
</dbReference>
<reference evidence="7 8" key="1">
    <citation type="journal article" date="2014" name="MBio">
        <title>The Ordospora colligata genome; evolution of extreme reduction in microsporidia and host-to-parasite horizontal gene transfer.</title>
        <authorList>
            <person name="Pombert J.-F."/>
            <person name="Haag K.L."/>
            <person name="Beidas S."/>
            <person name="Ebert D."/>
            <person name="Keeling P.J."/>
        </authorList>
    </citation>
    <scope>NUCLEOTIDE SEQUENCE [LARGE SCALE GENOMIC DNA]</scope>
    <source>
        <strain evidence="7 8">OC4</strain>
    </source>
</reference>
<dbReference type="EMBL" id="JOKQ01000003">
    <property type="protein sequence ID" value="KHN70141.1"/>
    <property type="molecule type" value="Genomic_DNA"/>
</dbReference>
<dbReference type="GeneID" id="26261412"/>
<keyword evidence="3" id="KW-0677">Repeat</keyword>
<name>A0A0B2UGD5_9MICR</name>
<evidence type="ECO:0000256" key="2">
    <source>
        <dbReference type="ARBA" id="ARBA00022574"/>
    </source>
</evidence>
<dbReference type="VEuPathDB" id="MicrosporidiaDB:M896_031280"/>
<dbReference type="Pfam" id="PF25048">
    <property type="entry name" value="Beta-prop_TEP1_C"/>
    <property type="match status" value="1"/>
</dbReference>
<evidence type="ECO:0000256" key="3">
    <source>
        <dbReference type="ARBA" id="ARBA00022737"/>
    </source>
</evidence>
<evidence type="ECO:0000313" key="7">
    <source>
        <dbReference type="EMBL" id="KHN70141.1"/>
    </source>
</evidence>
<dbReference type="GO" id="GO:0000027">
    <property type="term" value="P:ribosomal large subunit assembly"/>
    <property type="evidence" value="ECO:0007669"/>
    <property type="project" value="TreeGrafter"/>
</dbReference>
<comment type="subcellular location">
    <subcellularLocation>
        <location evidence="1">Nucleus</location>
        <location evidence="1">Nucleolus</location>
    </subcellularLocation>
</comment>
<dbReference type="RefSeq" id="XP_014564183.1">
    <property type="nucleotide sequence ID" value="XM_014708697.1"/>
</dbReference>
<feature type="repeat" description="WD" evidence="5">
    <location>
        <begin position="170"/>
        <end position="202"/>
    </location>
</feature>
<organism evidence="7 8">
    <name type="scientific">Ordospora colligata OC4</name>
    <dbReference type="NCBI Taxonomy" id="1354746"/>
    <lineage>
        <taxon>Eukaryota</taxon>
        <taxon>Fungi</taxon>
        <taxon>Fungi incertae sedis</taxon>
        <taxon>Microsporidia</taxon>
        <taxon>Ordosporidae</taxon>
        <taxon>Ordospora</taxon>
    </lineage>
</organism>
<dbReference type="OrthoDB" id="544788at2759"/>
<gene>
    <name evidence="7" type="ORF">M896_031280</name>
</gene>
<dbReference type="InterPro" id="IPR001680">
    <property type="entry name" value="WD40_rpt"/>
</dbReference>
<keyword evidence="8" id="KW-1185">Reference proteome</keyword>
<dbReference type="InterPro" id="IPR056828">
    <property type="entry name" value="Beta-prop_TEP1_C"/>
</dbReference>
<dbReference type="InParanoid" id="A0A0B2UGD5"/>
<feature type="repeat" description="WD" evidence="5">
    <location>
        <begin position="90"/>
        <end position="128"/>
    </location>
</feature>
<dbReference type="PANTHER" id="PTHR19848">
    <property type="entry name" value="WD40 REPEAT PROTEIN"/>
    <property type="match status" value="1"/>
</dbReference>
<dbReference type="HOGENOM" id="CLU_700570_0_0_1"/>